<reference evidence="3 4" key="1">
    <citation type="submission" date="2020-08" db="EMBL/GenBank/DDBJ databases">
        <title>Sequencing the genomes of 1000 actinobacteria strains.</title>
        <authorList>
            <person name="Klenk H.-P."/>
        </authorList>
    </citation>
    <scope>NUCLEOTIDE SEQUENCE [LARGE SCALE GENOMIC DNA]</scope>
    <source>
        <strain evidence="3 4">DSM 102030</strain>
    </source>
</reference>
<feature type="transmembrane region" description="Helical" evidence="1">
    <location>
        <begin position="393"/>
        <end position="412"/>
    </location>
</feature>
<keyword evidence="4" id="KW-1185">Reference proteome</keyword>
<evidence type="ECO:0000256" key="1">
    <source>
        <dbReference type="SAM" id="Phobius"/>
    </source>
</evidence>
<protein>
    <submittedName>
        <fullName evidence="3">Putative tricarboxylic transport membrane protein</fullName>
    </submittedName>
</protein>
<evidence type="ECO:0000259" key="2">
    <source>
        <dbReference type="Pfam" id="PF01970"/>
    </source>
</evidence>
<dbReference type="RefSeq" id="WP_184575603.1">
    <property type="nucleotide sequence ID" value="NZ_JACHJT010000001.1"/>
</dbReference>
<keyword evidence="1" id="KW-1133">Transmembrane helix</keyword>
<feature type="transmembrane region" description="Helical" evidence="1">
    <location>
        <begin position="169"/>
        <end position="188"/>
    </location>
</feature>
<feature type="transmembrane region" description="Helical" evidence="1">
    <location>
        <begin position="418"/>
        <end position="447"/>
    </location>
</feature>
<feature type="transmembrane region" description="Helical" evidence="1">
    <location>
        <begin position="263"/>
        <end position="285"/>
    </location>
</feature>
<sequence>MDLFSNLLHGIASVLSPTTVLLLLVGVLAGMVVGVIPGLGPSAGLAILLPLTFGLDPVNAIVMLAAVYYGAFYGSTITSVLINAPGDAASVPTALEGYPMACRGRAAPALILGALASFAAGTVAAVLLALTAPAAASVTSSFGPPELFLLVMLGLLTMIILVGKNWVRGALSVILGFVIGTVGVDVGGGEQRYTFGSTELINGIPFIPVAIGLFGLGEILWTLYNGVHQKGSAPVDVRAKSAFWPTRAEWRESGPAIARGAPLGFGMGIIPGAGATVASLMSYSVEKGISRKPERFGNTGAPAGLAGPEAANNAAATGAMVPLLTLGIPGSASTAVLLGGFLMWGLQPGPLLMEQNPEFAWGLIGSMFLGNVMLIAVNIFCIPLFASVTRISLPTLAPLIIVLCAFGAFTVNGSVIEVGIMFACGFIGFFMRLYGLSPAALVIALVLGPSAEQTLRQSLIISDGSFGIFVSRQPSLVLLCVAAALLLMPLIAVPVKRAVGRRIARRQADSSESAQQDNAQEAERS</sequence>
<keyword evidence="1" id="KW-0812">Transmembrane</keyword>
<feature type="transmembrane region" description="Helical" evidence="1">
    <location>
        <begin position="109"/>
        <end position="135"/>
    </location>
</feature>
<feature type="transmembrane region" description="Helical" evidence="1">
    <location>
        <begin position="323"/>
        <end position="347"/>
    </location>
</feature>
<feature type="transmembrane region" description="Helical" evidence="1">
    <location>
        <begin position="20"/>
        <end position="49"/>
    </location>
</feature>
<feature type="transmembrane region" description="Helical" evidence="1">
    <location>
        <begin position="200"/>
        <end position="224"/>
    </location>
</feature>
<accession>A0A7W7W254</accession>
<dbReference type="PANTHER" id="PTHR35342">
    <property type="entry name" value="TRICARBOXYLIC TRANSPORT PROTEIN"/>
    <property type="match status" value="1"/>
</dbReference>
<dbReference type="Proteomes" id="UP000523007">
    <property type="component" value="Unassembled WGS sequence"/>
</dbReference>
<feature type="domain" description="DUF112" evidence="2">
    <location>
        <begin position="21"/>
        <end position="443"/>
    </location>
</feature>
<proteinExistence type="predicted"/>
<organism evidence="3 4">
    <name type="scientific">Lipingzhangella halophila</name>
    <dbReference type="NCBI Taxonomy" id="1783352"/>
    <lineage>
        <taxon>Bacteria</taxon>
        <taxon>Bacillati</taxon>
        <taxon>Actinomycetota</taxon>
        <taxon>Actinomycetes</taxon>
        <taxon>Streptosporangiales</taxon>
        <taxon>Nocardiopsidaceae</taxon>
        <taxon>Lipingzhangella</taxon>
    </lineage>
</organism>
<dbReference type="AlphaFoldDB" id="A0A7W7W254"/>
<evidence type="ECO:0000313" key="3">
    <source>
        <dbReference type="EMBL" id="MBB4930419.1"/>
    </source>
</evidence>
<keyword evidence="1" id="KW-0472">Membrane</keyword>
<feature type="transmembrane region" description="Helical" evidence="1">
    <location>
        <begin position="359"/>
        <end position="386"/>
    </location>
</feature>
<name>A0A7W7W254_9ACTN</name>
<feature type="transmembrane region" description="Helical" evidence="1">
    <location>
        <begin position="476"/>
        <end position="495"/>
    </location>
</feature>
<comment type="caution">
    <text evidence="3">The sequence shown here is derived from an EMBL/GenBank/DDBJ whole genome shotgun (WGS) entry which is preliminary data.</text>
</comment>
<dbReference type="EMBL" id="JACHJT010000001">
    <property type="protein sequence ID" value="MBB4930419.1"/>
    <property type="molecule type" value="Genomic_DNA"/>
</dbReference>
<gene>
    <name evidence="3" type="ORF">F4561_001239</name>
</gene>
<feature type="transmembrane region" description="Helical" evidence="1">
    <location>
        <begin position="61"/>
        <end position="82"/>
    </location>
</feature>
<evidence type="ECO:0000313" key="4">
    <source>
        <dbReference type="Proteomes" id="UP000523007"/>
    </source>
</evidence>
<dbReference type="PANTHER" id="PTHR35342:SF5">
    <property type="entry name" value="TRICARBOXYLIC TRANSPORT PROTEIN"/>
    <property type="match status" value="1"/>
</dbReference>
<feature type="transmembrane region" description="Helical" evidence="1">
    <location>
        <begin position="147"/>
        <end position="163"/>
    </location>
</feature>
<dbReference type="Pfam" id="PF01970">
    <property type="entry name" value="TctA"/>
    <property type="match status" value="1"/>
</dbReference>
<dbReference type="InterPro" id="IPR002823">
    <property type="entry name" value="DUF112_TM"/>
</dbReference>